<dbReference type="InterPro" id="IPR029063">
    <property type="entry name" value="SAM-dependent_MTases_sf"/>
</dbReference>
<gene>
    <name evidence="3" type="ORF">SAMN04488528_10517</name>
</gene>
<dbReference type="CDD" id="cd02440">
    <property type="entry name" value="AdoMet_MTases"/>
    <property type="match status" value="1"/>
</dbReference>
<dbReference type="Proteomes" id="UP000198619">
    <property type="component" value="Unassembled WGS sequence"/>
</dbReference>
<dbReference type="PANTHER" id="PTHR43861">
    <property type="entry name" value="TRANS-ACONITATE 2-METHYLTRANSFERASE-RELATED"/>
    <property type="match status" value="1"/>
</dbReference>
<evidence type="ECO:0000313" key="4">
    <source>
        <dbReference type="Proteomes" id="UP000198619"/>
    </source>
</evidence>
<keyword evidence="1 3" id="KW-0808">Transferase</keyword>
<dbReference type="Pfam" id="PF13649">
    <property type="entry name" value="Methyltransf_25"/>
    <property type="match status" value="1"/>
</dbReference>
<dbReference type="STRING" id="84698.SAMN04488528_10517"/>
<dbReference type="Gene3D" id="2.20.25.110">
    <property type="entry name" value="S-adenosyl-L-methionine-dependent methyltransferases"/>
    <property type="match status" value="1"/>
</dbReference>
<dbReference type="Gene3D" id="3.40.50.150">
    <property type="entry name" value="Vaccinia Virus protein VP39"/>
    <property type="match status" value="1"/>
</dbReference>
<protein>
    <submittedName>
        <fullName evidence="3">Methyltransferase domain-containing protein</fullName>
    </submittedName>
</protein>
<evidence type="ECO:0000313" key="3">
    <source>
        <dbReference type="EMBL" id="SFB42552.1"/>
    </source>
</evidence>
<sequence length="235" mass="27300">MKPYEILSKLYGKDWGKYSSKYIDLISKVIDTYNLNVHSVLDVACGTGILASELHSKNFEVSGIDISEDMINVARENTKGIDFKVADMEDFSFDKKFQIITCAFDSINYLTSHIKMEKTLKNILKHLDDNGVFIFDINTPVLYEEKHFGVIDREFDGMKFKQILEYDKENKIGKTVFDFGNNESETHIQKAYSVDDMDEFLLKSGFEIMSRYKDFKLSPIDDKAYKIFYVVKKKK</sequence>
<dbReference type="SUPFAM" id="SSF53335">
    <property type="entry name" value="S-adenosyl-L-methionine-dependent methyltransferases"/>
    <property type="match status" value="1"/>
</dbReference>
<keyword evidence="3" id="KW-0489">Methyltransferase</keyword>
<name>A0A1I1AYE8_9CLOT</name>
<organism evidence="3 4">
    <name type="scientific">Clostridium frigidicarnis</name>
    <dbReference type="NCBI Taxonomy" id="84698"/>
    <lineage>
        <taxon>Bacteria</taxon>
        <taxon>Bacillati</taxon>
        <taxon>Bacillota</taxon>
        <taxon>Clostridia</taxon>
        <taxon>Eubacteriales</taxon>
        <taxon>Clostridiaceae</taxon>
        <taxon>Clostridium</taxon>
    </lineage>
</organism>
<dbReference type="InterPro" id="IPR041698">
    <property type="entry name" value="Methyltransf_25"/>
</dbReference>
<evidence type="ECO:0000259" key="2">
    <source>
        <dbReference type="Pfam" id="PF13649"/>
    </source>
</evidence>
<dbReference type="GO" id="GO:0008168">
    <property type="term" value="F:methyltransferase activity"/>
    <property type="evidence" value="ECO:0007669"/>
    <property type="project" value="UniProtKB-KW"/>
</dbReference>
<dbReference type="RefSeq" id="WP_090043028.1">
    <property type="nucleotide sequence ID" value="NZ_FOKI01000051.1"/>
</dbReference>
<feature type="domain" description="Methyltransferase" evidence="2">
    <location>
        <begin position="40"/>
        <end position="131"/>
    </location>
</feature>
<dbReference type="EMBL" id="FOKI01000051">
    <property type="protein sequence ID" value="SFB42552.1"/>
    <property type="molecule type" value="Genomic_DNA"/>
</dbReference>
<dbReference type="AlphaFoldDB" id="A0A1I1AYE8"/>
<evidence type="ECO:0000256" key="1">
    <source>
        <dbReference type="ARBA" id="ARBA00022679"/>
    </source>
</evidence>
<dbReference type="GO" id="GO:0032259">
    <property type="term" value="P:methylation"/>
    <property type="evidence" value="ECO:0007669"/>
    <property type="project" value="UniProtKB-KW"/>
</dbReference>
<proteinExistence type="predicted"/>
<accession>A0A1I1AYE8</accession>
<keyword evidence="4" id="KW-1185">Reference proteome</keyword>
<dbReference type="OrthoDB" id="9811589at2"/>
<reference evidence="3 4" key="1">
    <citation type="submission" date="2016-10" db="EMBL/GenBank/DDBJ databases">
        <authorList>
            <person name="de Groot N.N."/>
        </authorList>
    </citation>
    <scope>NUCLEOTIDE SEQUENCE [LARGE SCALE GENOMIC DNA]</scope>
    <source>
        <strain evidence="3 4">DSM 12271</strain>
    </source>
</reference>